<dbReference type="SUPFAM" id="SSF48403">
    <property type="entry name" value="Ankyrin repeat"/>
    <property type="match status" value="2"/>
</dbReference>
<evidence type="ECO:0000256" key="2">
    <source>
        <dbReference type="ARBA" id="ARBA00023043"/>
    </source>
</evidence>
<feature type="repeat" description="ANK" evidence="3">
    <location>
        <begin position="836"/>
        <end position="868"/>
    </location>
</feature>
<dbReference type="SMART" id="SM00248">
    <property type="entry name" value="ANK"/>
    <property type="match status" value="8"/>
</dbReference>
<comment type="caution">
    <text evidence="4">The sequence shown here is derived from an EMBL/GenBank/DDBJ whole genome shotgun (WGS) entry which is preliminary data.</text>
</comment>
<dbReference type="Gene3D" id="1.25.40.20">
    <property type="entry name" value="Ankyrin repeat-containing domain"/>
    <property type="match status" value="3"/>
</dbReference>
<sequence>MFATRKQSPLAQLCDVLDRLRSLSLSAIQDVAREDLSTFFVANHNQPQALVQHDQAVENARLSLIHFESNQVAPAELVRMHNQNIVPLLDSVLSEDDSALAKPAGGAPLTMRMAHLARLKLIGYAIANNFAGIDESTSRDVAYKFLRTILSPTIEGQGINSQLVREISQLALLKPIAETLFRGAVESGDAIVVSHVLSWPGVEVDVDSTVCSLNGKRLTPMEAAASLGDLRLVRLLLQHKADPNKTFGDNEEIYYPDCRCAMKFGGALYHACMGSDPTLELARSIVQYEGNMCSQDIKNSGGRLHPSVNALLVGSAVPQGCMSRVEAGVIHTLMLGMDEEEQKLVLHSAQTAGLDLQTDYHDPTTQHRLDGETRLSRIIDIAAQQGHLNTVRLLREWQHSFTDHTLVAGIRSQNAALLDYLLNENAPTLCFSHQYCTTPFAEAIRVKDFRVLSIVRKAYNEEQLIPDKNAFCAAIAAASEAGNEELLAELMAMRFSSSLNILGYALTRACESDNIAIARKLLDAGASVARGQYTNVMGFTPDCDFASSCPCPLISAVSNRNADMIELLLEHDIGEEEHNEGYDPAGFQSAVARWNSPWIVHLLLKSRFILDTGRLLAAAVEAADSNMVQFLLTDPIANARNSPRYSDAPGFYRRGVYGTAIIQQDQGIFRLLLEHRSAWCLAQEPDAFAAALQWAPNLYQSLVDKVFSCDLPRHSRTGDGYFEKTWFEAIMRKRPDMVHWIASSIAPLPRDRLYHFNHPDLLNIAIKNREETPLRFLIECGLDLDSPLQLLGRLHDGSRRPRDTTLLKYIRAKNLREVKLLLDLGASVNLPAKYGIKRTPLQQAAETGSLSIIELLLLRGADIHAATATRSGGTPAQLAAINGFVGVVQYLDRHGDNIWAPGCTVNGRTALEGAAEHGRYEMVHWLASRNPPDLTQYEKAAAFARDNGHSAITRLQDMLTGLR</sequence>
<proteinExistence type="predicted"/>
<dbReference type="PROSITE" id="PS50297">
    <property type="entry name" value="ANK_REP_REGION"/>
    <property type="match status" value="2"/>
</dbReference>
<dbReference type="EMBL" id="LFZN01000012">
    <property type="protein sequence ID" value="KXT05510.1"/>
    <property type="molecule type" value="Genomic_DNA"/>
</dbReference>
<organism evidence="4 5">
    <name type="scientific">Pseudocercospora eumusae</name>
    <dbReference type="NCBI Taxonomy" id="321146"/>
    <lineage>
        <taxon>Eukaryota</taxon>
        <taxon>Fungi</taxon>
        <taxon>Dikarya</taxon>
        <taxon>Ascomycota</taxon>
        <taxon>Pezizomycotina</taxon>
        <taxon>Dothideomycetes</taxon>
        <taxon>Dothideomycetidae</taxon>
        <taxon>Mycosphaerellales</taxon>
        <taxon>Mycosphaerellaceae</taxon>
        <taxon>Pseudocercospora</taxon>
    </lineage>
</organism>
<evidence type="ECO:0000256" key="3">
    <source>
        <dbReference type="PROSITE-ProRule" id="PRU00023"/>
    </source>
</evidence>
<keyword evidence="5" id="KW-1185">Reference proteome</keyword>
<feature type="repeat" description="ANK" evidence="3">
    <location>
        <begin position="216"/>
        <end position="244"/>
    </location>
</feature>
<evidence type="ECO:0000313" key="5">
    <source>
        <dbReference type="Proteomes" id="UP000070133"/>
    </source>
</evidence>
<dbReference type="InterPro" id="IPR036770">
    <property type="entry name" value="Ankyrin_rpt-contain_sf"/>
</dbReference>
<dbReference type="AlphaFoldDB" id="A0A139HSS3"/>
<evidence type="ECO:0000313" key="4">
    <source>
        <dbReference type="EMBL" id="KXT05510.1"/>
    </source>
</evidence>
<name>A0A139HSS3_9PEZI</name>
<accession>A0A139HSS3</accession>
<protein>
    <submittedName>
        <fullName evidence="4">Uncharacterized protein</fullName>
    </submittedName>
</protein>
<reference evidence="4 5" key="1">
    <citation type="submission" date="2015-07" db="EMBL/GenBank/DDBJ databases">
        <title>Comparative genomics of the Sigatoka disease complex on banana suggests a link between parallel evolutionary changes in Pseudocercospora fijiensis and Pseudocercospora eumusae and increased virulence on the banana host.</title>
        <authorList>
            <person name="Chang T.-C."/>
            <person name="Salvucci A."/>
            <person name="Crous P.W."/>
            <person name="Stergiopoulos I."/>
        </authorList>
    </citation>
    <scope>NUCLEOTIDE SEQUENCE [LARGE SCALE GENOMIC DNA]</scope>
    <source>
        <strain evidence="4 5">CBS 114824</strain>
    </source>
</reference>
<dbReference type="OrthoDB" id="539213at2759"/>
<dbReference type="STRING" id="321146.A0A139HSS3"/>
<dbReference type="InterPro" id="IPR002110">
    <property type="entry name" value="Ankyrin_rpt"/>
</dbReference>
<dbReference type="PROSITE" id="PS50088">
    <property type="entry name" value="ANK_REPEAT"/>
    <property type="match status" value="2"/>
</dbReference>
<dbReference type="PANTHER" id="PTHR24198">
    <property type="entry name" value="ANKYRIN REPEAT AND PROTEIN KINASE DOMAIN-CONTAINING PROTEIN"/>
    <property type="match status" value="1"/>
</dbReference>
<keyword evidence="2 3" id="KW-0040">ANK repeat</keyword>
<dbReference type="Proteomes" id="UP000070133">
    <property type="component" value="Unassembled WGS sequence"/>
</dbReference>
<keyword evidence="1" id="KW-0677">Repeat</keyword>
<dbReference type="PANTHER" id="PTHR24198:SF165">
    <property type="entry name" value="ANKYRIN REPEAT-CONTAINING PROTEIN-RELATED"/>
    <property type="match status" value="1"/>
</dbReference>
<gene>
    <name evidence="4" type="ORF">AC578_3693</name>
</gene>
<dbReference type="Pfam" id="PF00023">
    <property type="entry name" value="Ank"/>
    <property type="match status" value="1"/>
</dbReference>
<evidence type="ECO:0000256" key="1">
    <source>
        <dbReference type="ARBA" id="ARBA00022737"/>
    </source>
</evidence>
<dbReference type="Pfam" id="PF12796">
    <property type="entry name" value="Ank_2"/>
    <property type="match status" value="2"/>
</dbReference>